<protein>
    <submittedName>
        <fullName evidence="1">3-methyladenine DNA glycosylase</fullName>
    </submittedName>
</protein>
<proteinExistence type="predicted"/>
<organism evidence="1 2">
    <name type="scientific">Mycolicibacter virginiensis</name>
    <dbReference type="NCBI Taxonomy" id="1795032"/>
    <lineage>
        <taxon>Bacteria</taxon>
        <taxon>Bacillati</taxon>
        <taxon>Actinomycetota</taxon>
        <taxon>Actinomycetes</taxon>
        <taxon>Mycobacteriales</taxon>
        <taxon>Mycobacteriaceae</taxon>
        <taxon>Mycolicibacter</taxon>
    </lineage>
</organism>
<evidence type="ECO:0000313" key="1">
    <source>
        <dbReference type="EMBL" id="PQM52822.1"/>
    </source>
</evidence>
<comment type="caution">
    <text evidence="1">The sequence shown here is derived from an EMBL/GenBank/DDBJ whole genome shotgun (WGS) entry which is preliminary data.</text>
</comment>
<dbReference type="AlphaFoldDB" id="A0A9X7NZ92"/>
<dbReference type="RefSeq" id="WP_064887459.1">
    <property type="nucleotide sequence ID" value="NZ_PUEV01000020.1"/>
</dbReference>
<gene>
    <name evidence="1" type="ORF">C5U48_07415</name>
</gene>
<sequence length="296" mass="33177">MFDLAERVLEGRQWQARAEEYRQRLEDFLAPLLRRIAAGDPVPKFLFSYYSLRPAQLRSWNPGFGVALAGPEAVRDYRARRGYAVRGGQIGVSAEYLRERADTVTFIARLLRATGERPAQLNCFGLHEWAMVYRGPVLQAVRHDHVPLRLAAAEIDAVVESIPLRCTHFDAVRFFTPAAAPRNAAAPSRATQIAWEQPGCLHANMDIYKWCYKLGPLVDSELQLACLQLAASAREIDMRASPYDLSDYGYLPIPIESAAGRAEYVRHQSEIAHRAAPLRAALLDRCDLLTEIAGCE</sequence>
<dbReference type="EMBL" id="PUEV01000020">
    <property type="protein sequence ID" value="PQM52822.1"/>
    <property type="molecule type" value="Genomic_DNA"/>
</dbReference>
<reference evidence="1 2" key="1">
    <citation type="submission" date="2018-02" db="EMBL/GenBank/DDBJ databases">
        <title>Draft genome sequence of Mycobacterium virginiense isolated from mud of a swine farm in Japan.</title>
        <authorList>
            <person name="Ohya K."/>
        </authorList>
    </citation>
    <scope>NUCLEOTIDE SEQUENCE [LARGE SCALE GENOMIC DNA]</scope>
    <source>
        <strain evidence="1 2">GF75</strain>
    </source>
</reference>
<name>A0A9X7NZ92_9MYCO</name>
<evidence type="ECO:0000313" key="2">
    <source>
        <dbReference type="Proteomes" id="UP000237911"/>
    </source>
</evidence>
<dbReference type="Proteomes" id="UP000237911">
    <property type="component" value="Unassembled WGS sequence"/>
</dbReference>
<accession>A0A9X7NZ92</accession>
<keyword evidence="2" id="KW-1185">Reference proteome</keyword>